<protein>
    <submittedName>
        <fullName evidence="1">Uncharacterized protein</fullName>
    </submittedName>
</protein>
<comment type="caution">
    <text evidence="1">The sequence shown here is derived from an EMBL/GenBank/DDBJ whole genome shotgun (WGS) entry which is preliminary data.</text>
</comment>
<gene>
    <name evidence="1" type="ORF">GCM10023213_19990</name>
</gene>
<accession>A0ABP9P528</accession>
<evidence type="ECO:0000313" key="1">
    <source>
        <dbReference type="EMBL" id="GAA5139389.1"/>
    </source>
</evidence>
<organism evidence="1 2">
    <name type="scientific">Prosthecobacter algae</name>
    <dbReference type="NCBI Taxonomy" id="1144682"/>
    <lineage>
        <taxon>Bacteria</taxon>
        <taxon>Pseudomonadati</taxon>
        <taxon>Verrucomicrobiota</taxon>
        <taxon>Verrucomicrobiia</taxon>
        <taxon>Verrucomicrobiales</taxon>
        <taxon>Verrucomicrobiaceae</taxon>
        <taxon>Prosthecobacter</taxon>
    </lineage>
</organism>
<evidence type="ECO:0000313" key="2">
    <source>
        <dbReference type="Proteomes" id="UP001499852"/>
    </source>
</evidence>
<reference evidence="2" key="1">
    <citation type="journal article" date="2019" name="Int. J. Syst. Evol. Microbiol.">
        <title>The Global Catalogue of Microorganisms (GCM) 10K type strain sequencing project: providing services to taxonomists for standard genome sequencing and annotation.</title>
        <authorList>
            <consortium name="The Broad Institute Genomics Platform"/>
            <consortium name="The Broad Institute Genome Sequencing Center for Infectious Disease"/>
            <person name="Wu L."/>
            <person name="Ma J."/>
        </authorList>
    </citation>
    <scope>NUCLEOTIDE SEQUENCE [LARGE SCALE GENOMIC DNA]</scope>
    <source>
        <strain evidence="2">JCM 18053</strain>
    </source>
</reference>
<dbReference type="Proteomes" id="UP001499852">
    <property type="component" value="Unassembled WGS sequence"/>
</dbReference>
<dbReference type="RefSeq" id="WP_345736223.1">
    <property type="nucleotide sequence ID" value="NZ_BAABIA010000003.1"/>
</dbReference>
<proteinExistence type="predicted"/>
<keyword evidence="2" id="KW-1185">Reference proteome</keyword>
<sequence>MRKRSEIDIRPLIEKLKRVPGALGKEMTTLINQEAKLFISGGRGTPGVIEITPPANAGNTGIKAKKQGESAVQRDIYRVYATPRQAYDALKEVDIDSAKIFWALFRGGDFTGAGEILRNVGGRTFIATRSFAKFDEGVMHKRFRNKQGRITRQRVMMVVTDAAELKAYVKKMQGRVGLLSSGWVSAASKLGVRLPAWITRHGSGNGDIAIEMSGTEKMVIVMKNRVKYGAANDLQRRVDYVIRYRKKALNRRLPYVLRAALKKAGFSTSRAAA</sequence>
<dbReference type="EMBL" id="BAABIA010000003">
    <property type="protein sequence ID" value="GAA5139389.1"/>
    <property type="molecule type" value="Genomic_DNA"/>
</dbReference>
<name>A0ABP9P528_9BACT</name>